<proteinExistence type="predicted"/>
<dbReference type="AlphaFoldDB" id="A0A5C7B454"/>
<keyword evidence="1" id="KW-0732">Signal</keyword>
<gene>
    <name evidence="2" type="ORF">ES692_16460</name>
</gene>
<evidence type="ECO:0000256" key="1">
    <source>
        <dbReference type="SAM" id="SignalP"/>
    </source>
</evidence>
<feature type="chain" id="PRO_5022912327" evidence="1">
    <location>
        <begin position="20"/>
        <end position="100"/>
    </location>
</feature>
<accession>A0A5C7B454</accession>
<organism evidence="2 3">
    <name type="scientific">Psychroserpens burtonensis</name>
    <dbReference type="NCBI Taxonomy" id="49278"/>
    <lineage>
        <taxon>Bacteria</taxon>
        <taxon>Pseudomonadati</taxon>
        <taxon>Bacteroidota</taxon>
        <taxon>Flavobacteriia</taxon>
        <taxon>Flavobacteriales</taxon>
        <taxon>Flavobacteriaceae</taxon>
        <taxon>Psychroserpens</taxon>
    </lineage>
</organism>
<reference evidence="2 3" key="1">
    <citation type="submission" date="2019-08" db="EMBL/GenBank/DDBJ databases">
        <title>Genome of Psychroserpens burtonensis ACAM 167.</title>
        <authorList>
            <person name="Bowman J.P."/>
        </authorList>
    </citation>
    <scope>NUCLEOTIDE SEQUENCE [LARGE SCALE GENOMIC DNA]</scope>
    <source>
        <strain evidence="2 3">ACAM 167</strain>
    </source>
</reference>
<comment type="caution">
    <text evidence="2">The sequence shown here is derived from an EMBL/GenBank/DDBJ whole genome shotgun (WGS) entry which is preliminary data.</text>
</comment>
<dbReference type="EMBL" id="VOSB01000031">
    <property type="protein sequence ID" value="TXE15506.1"/>
    <property type="molecule type" value="Genomic_DNA"/>
</dbReference>
<evidence type="ECO:0000313" key="2">
    <source>
        <dbReference type="EMBL" id="TXE15506.1"/>
    </source>
</evidence>
<dbReference type="Proteomes" id="UP000321938">
    <property type="component" value="Unassembled WGS sequence"/>
</dbReference>
<feature type="signal peptide" evidence="1">
    <location>
        <begin position="1"/>
        <end position="19"/>
    </location>
</feature>
<keyword evidence="3" id="KW-1185">Reference proteome</keyword>
<dbReference type="OrthoDB" id="659133at2"/>
<protein>
    <submittedName>
        <fullName evidence="2">Uncharacterized protein</fullName>
    </submittedName>
</protein>
<name>A0A5C7B454_9FLAO</name>
<evidence type="ECO:0000313" key="3">
    <source>
        <dbReference type="Proteomes" id="UP000321938"/>
    </source>
</evidence>
<sequence length="100" mass="11377">MALFLMLAIASTFSNTVSAQESEDHNMWENIMFTADYTQLKTLSTNMRKHNETYHKEAPYKATVYIISSGPNAGKIVWQMWSMILKHNDTHPSANGHNAD</sequence>
<dbReference type="RefSeq" id="WP_147232079.1">
    <property type="nucleotide sequence ID" value="NZ_VOSB01000031.1"/>
</dbReference>